<dbReference type="GO" id="GO:0009313">
    <property type="term" value="P:oligosaccharide catabolic process"/>
    <property type="evidence" value="ECO:0007669"/>
    <property type="project" value="TreeGrafter"/>
</dbReference>
<dbReference type="PANTHER" id="PTHR10628:SF26">
    <property type="entry name" value="SIALIDASE-RELATED"/>
    <property type="match status" value="1"/>
</dbReference>
<proteinExistence type="predicted"/>
<keyword evidence="3" id="KW-1185">Reference proteome</keyword>
<evidence type="ECO:0008006" key="4">
    <source>
        <dbReference type="Google" id="ProtNLM"/>
    </source>
</evidence>
<protein>
    <recommendedName>
        <fullName evidence="4">Sialidase</fullName>
    </recommendedName>
</protein>
<evidence type="ECO:0000313" key="3">
    <source>
        <dbReference type="Proteomes" id="UP000036520"/>
    </source>
</evidence>
<organism evidence="2 3">
    <name type="scientific">Cyclobacterium amurskyense</name>
    <dbReference type="NCBI Taxonomy" id="320787"/>
    <lineage>
        <taxon>Bacteria</taxon>
        <taxon>Pseudomonadati</taxon>
        <taxon>Bacteroidota</taxon>
        <taxon>Cytophagia</taxon>
        <taxon>Cytophagales</taxon>
        <taxon>Cyclobacteriaceae</taxon>
        <taxon>Cyclobacterium</taxon>
    </lineage>
</organism>
<accession>A0A0H4PEA4</accession>
<dbReference type="GO" id="GO:0004308">
    <property type="term" value="F:exo-alpha-sialidase activity"/>
    <property type="evidence" value="ECO:0007669"/>
    <property type="project" value="InterPro"/>
</dbReference>
<dbReference type="GO" id="GO:0006689">
    <property type="term" value="P:ganglioside catabolic process"/>
    <property type="evidence" value="ECO:0007669"/>
    <property type="project" value="TreeGrafter"/>
</dbReference>
<sequence>MPIKFISFLLFTSLVATVSTLYTEVTNDSPLLEINQTTNGKNLNKEIEGEIIQDPYKIMVEWNDLAPYFTVPAKYEGKKGNFKDPFIFNDKSRVTTLDDWKIRRKEILDSWHKLMGEWPDLIVKTNFEILETVNKPDYIKKRIRFEWIPGQMTEGYLLLPYEANNRPAVVTVYYEPETAIGEGKPDRDFALQLVKRGFVTLSIGTTETSNAKTYSLYYPDIDHSTVQPLSLMAYAAANAWHLLADMKEVNKDKIGIMGHSYGGKWAMFASCLFENFAAAAWSDPGIVFDQVRPNINYWEPYYLGYHPRPRRERGVPTKDNPARGLYPQLIKEGKDLHELHVLMAPRPFLVSGGEEDGENRWIPLNYSLKANSFYGYKDRVGMSNRPDHSPNPESNKIIYNFFEYFLAQ</sequence>
<dbReference type="PANTHER" id="PTHR10628">
    <property type="entry name" value="SIALIDASE"/>
    <property type="match status" value="1"/>
</dbReference>
<dbReference type="KEGG" id="camu:CA2015_3192"/>
<dbReference type="InterPro" id="IPR026856">
    <property type="entry name" value="Sialidase_fam"/>
</dbReference>
<dbReference type="GO" id="GO:0016020">
    <property type="term" value="C:membrane"/>
    <property type="evidence" value="ECO:0007669"/>
    <property type="project" value="TreeGrafter"/>
</dbReference>
<dbReference type="EMBL" id="CP012040">
    <property type="protein sequence ID" value="AKP52589.1"/>
    <property type="molecule type" value="Genomic_DNA"/>
</dbReference>
<keyword evidence="1" id="KW-0732">Signal</keyword>
<dbReference type="AlphaFoldDB" id="A0A0H4PEA4"/>
<dbReference type="GO" id="GO:0005737">
    <property type="term" value="C:cytoplasm"/>
    <property type="evidence" value="ECO:0007669"/>
    <property type="project" value="TreeGrafter"/>
</dbReference>
<gene>
    <name evidence="2" type="ORF">CA2015_3192</name>
</gene>
<feature type="chain" id="PRO_5005208625" description="Sialidase" evidence="1">
    <location>
        <begin position="19"/>
        <end position="408"/>
    </location>
</feature>
<name>A0A0H4PEA4_9BACT</name>
<evidence type="ECO:0000256" key="1">
    <source>
        <dbReference type="SAM" id="SignalP"/>
    </source>
</evidence>
<dbReference type="PATRIC" id="fig|320787.5.peg.3485"/>
<dbReference type="RefSeq" id="WP_205749775.1">
    <property type="nucleotide sequence ID" value="NZ_CP012040.1"/>
</dbReference>
<reference evidence="2 3" key="1">
    <citation type="submission" date="2015-07" db="EMBL/GenBank/DDBJ databases">
        <authorList>
            <person name="Kim K.M."/>
        </authorList>
    </citation>
    <scope>NUCLEOTIDE SEQUENCE [LARGE SCALE GENOMIC DNA]</scope>
    <source>
        <strain evidence="2 3">KCTC 12363</strain>
    </source>
</reference>
<dbReference type="STRING" id="320787.CA2015_3192"/>
<dbReference type="Proteomes" id="UP000036520">
    <property type="component" value="Chromosome"/>
</dbReference>
<feature type="signal peptide" evidence="1">
    <location>
        <begin position="1"/>
        <end position="18"/>
    </location>
</feature>
<dbReference type="InterPro" id="IPR029058">
    <property type="entry name" value="AB_hydrolase_fold"/>
</dbReference>
<evidence type="ECO:0000313" key="2">
    <source>
        <dbReference type="EMBL" id="AKP52589.1"/>
    </source>
</evidence>
<dbReference type="SUPFAM" id="SSF53474">
    <property type="entry name" value="alpha/beta-Hydrolases"/>
    <property type="match status" value="1"/>
</dbReference>
<dbReference type="Gene3D" id="3.40.50.1820">
    <property type="entry name" value="alpha/beta hydrolase"/>
    <property type="match status" value="1"/>
</dbReference>